<feature type="binding site" evidence="8">
    <location>
        <position position="175"/>
    </location>
    <ligand>
        <name>Zn(2+)</name>
        <dbReference type="ChEBI" id="CHEBI:29105"/>
        <label>2</label>
    </ligand>
</feature>
<feature type="binding site" evidence="8">
    <location>
        <position position="314"/>
    </location>
    <ligand>
        <name>Zn(2+)</name>
        <dbReference type="ChEBI" id="CHEBI:29105"/>
        <label>2</label>
    </ligand>
</feature>
<evidence type="ECO:0000256" key="2">
    <source>
        <dbReference type="ARBA" id="ARBA00022438"/>
    </source>
</evidence>
<dbReference type="CDD" id="cd05656">
    <property type="entry name" value="M42_Frv"/>
    <property type="match status" value="1"/>
</dbReference>
<organism evidence="9 10">
    <name type="scientific">Mariniplasma anaerobium</name>
    <dbReference type="NCBI Taxonomy" id="2735436"/>
    <lineage>
        <taxon>Bacteria</taxon>
        <taxon>Bacillati</taxon>
        <taxon>Mycoplasmatota</taxon>
        <taxon>Mollicutes</taxon>
        <taxon>Acholeplasmatales</taxon>
        <taxon>Acholeplasmataceae</taxon>
        <taxon>Mariniplasma</taxon>
    </lineage>
</organism>
<proteinExistence type="inferred from homology"/>
<dbReference type="Pfam" id="PF05343">
    <property type="entry name" value="Peptidase_M42"/>
    <property type="match status" value="1"/>
</dbReference>
<sequence length="353" mass="38681">MLNKIYKDLFMIEASSGFEKPVRAYMKSEMEKYPDFKISTDRLGSIFAVKKASDQNAPVVMVAGHMDEVGLMVVGITEFGMLKLQNIGGLNGEVFISQVLNVHTKNGVIKGVIGALPPHLKQDQQTKISDLLLDIGAQSKQEVTSFGVALGDMVLFDSPFSYTFNKKRVISKAIDNRYGCGLALETIKAFSNKELPFTLVVGATVQEEVGLRGAETSVQKYNPDIFLALDASPVNDMATHDALGKLGDGFLLRLYDPKNVMHQGLLNYFVKLARKHKINHQYFVSKGGTDAAKALDLNDGVLATTIGLPARYIHSTAAMMDLSDLDSAKKMLFRVLNDLTVDKINILKAGDDI</sequence>
<feature type="active site" description="Proton acceptor" evidence="7">
    <location>
        <position position="207"/>
    </location>
</feature>
<name>A0A7U9XWI5_9MOLU</name>
<dbReference type="GO" id="GO:0046872">
    <property type="term" value="F:metal ion binding"/>
    <property type="evidence" value="ECO:0007669"/>
    <property type="project" value="UniProtKB-UniRule"/>
</dbReference>
<evidence type="ECO:0000313" key="9">
    <source>
        <dbReference type="EMBL" id="BCR36043.1"/>
    </source>
</evidence>
<dbReference type="EMBL" id="AP024412">
    <property type="protein sequence ID" value="BCR36043.1"/>
    <property type="molecule type" value="Genomic_DNA"/>
</dbReference>
<dbReference type="InterPro" id="IPR008007">
    <property type="entry name" value="Peptidase_M42"/>
</dbReference>
<feature type="binding site" evidence="8">
    <location>
        <position position="208"/>
    </location>
    <ligand>
        <name>Zn(2+)</name>
        <dbReference type="ChEBI" id="CHEBI:29105"/>
        <label>2</label>
    </ligand>
</feature>
<evidence type="ECO:0000256" key="1">
    <source>
        <dbReference type="ARBA" id="ARBA00006272"/>
    </source>
</evidence>
<accession>A0A7U9XWI5</accession>
<evidence type="ECO:0000256" key="6">
    <source>
        <dbReference type="PIRNR" id="PIRNR001123"/>
    </source>
</evidence>
<gene>
    <name evidence="9" type="primary">ytoP</name>
    <name evidence="9" type="ORF">MPAN_009360</name>
</gene>
<dbReference type="PANTHER" id="PTHR32481">
    <property type="entry name" value="AMINOPEPTIDASE"/>
    <property type="match status" value="1"/>
</dbReference>
<evidence type="ECO:0000256" key="3">
    <source>
        <dbReference type="ARBA" id="ARBA00022670"/>
    </source>
</evidence>
<dbReference type="Gene3D" id="3.40.630.10">
    <property type="entry name" value="Zn peptidases"/>
    <property type="match status" value="1"/>
</dbReference>
<keyword evidence="3" id="KW-0645">Protease</keyword>
<dbReference type="RefSeq" id="WP_176240095.1">
    <property type="nucleotide sequence ID" value="NZ_AP024412.1"/>
</dbReference>
<feature type="binding site" evidence="8">
    <location>
        <position position="65"/>
    </location>
    <ligand>
        <name>Zn(2+)</name>
        <dbReference type="ChEBI" id="CHEBI:29105"/>
        <label>1</label>
    </ligand>
</feature>
<comment type="similarity">
    <text evidence="1 6">Belongs to the peptidase M42 family.</text>
</comment>
<feature type="binding site" evidence="8">
    <location>
        <position position="230"/>
    </location>
    <ligand>
        <name>Zn(2+)</name>
        <dbReference type="ChEBI" id="CHEBI:29105"/>
        <label>1</label>
    </ligand>
</feature>
<dbReference type="AlphaFoldDB" id="A0A7U9XWI5"/>
<feature type="binding site" evidence="8">
    <location>
        <position position="175"/>
    </location>
    <ligand>
        <name>Zn(2+)</name>
        <dbReference type="ChEBI" id="CHEBI:29105"/>
        <label>1</label>
    </ligand>
</feature>
<dbReference type="KEGG" id="manr:MPAN_009360"/>
<evidence type="ECO:0000256" key="5">
    <source>
        <dbReference type="ARBA" id="ARBA00022801"/>
    </source>
</evidence>
<keyword evidence="2 9" id="KW-0031">Aminopeptidase</keyword>
<evidence type="ECO:0000256" key="4">
    <source>
        <dbReference type="ARBA" id="ARBA00022723"/>
    </source>
</evidence>
<evidence type="ECO:0000256" key="8">
    <source>
        <dbReference type="PIRSR" id="PIRSR001123-2"/>
    </source>
</evidence>
<dbReference type="Gene3D" id="2.40.30.40">
    <property type="entry name" value="Peptidase M42, domain 2"/>
    <property type="match status" value="1"/>
</dbReference>
<dbReference type="GO" id="GO:0004177">
    <property type="term" value="F:aminopeptidase activity"/>
    <property type="evidence" value="ECO:0007669"/>
    <property type="project" value="UniProtKB-UniRule"/>
</dbReference>
<keyword evidence="10" id="KW-1185">Reference proteome</keyword>
<keyword evidence="4 8" id="KW-0479">Metal-binding</keyword>
<comment type="cofactor">
    <cofactor evidence="8">
        <name>a divalent metal cation</name>
        <dbReference type="ChEBI" id="CHEBI:60240"/>
    </cofactor>
    <text evidence="8">Binds 2 divalent metal cations per subunit.</text>
</comment>
<evidence type="ECO:0000313" key="10">
    <source>
        <dbReference type="Proteomes" id="UP000620133"/>
    </source>
</evidence>
<evidence type="ECO:0000256" key="7">
    <source>
        <dbReference type="PIRSR" id="PIRSR001123-1"/>
    </source>
</evidence>
<dbReference type="InterPro" id="IPR051464">
    <property type="entry name" value="Peptidase_M42_aminopept"/>
</dbReference>
<keyword evidence="5" id="KW-0378">Hydrolase</keyword>
<protein>
    <submittedName>
        <fullName evidence="9">Putative aminopeptidase YtoP</fullName>
    </submittedName>
</protein>
<reference evidence="9" key="1">
    <citation type="submission" date="2021-01" db="EMBL/GenBank/DDBJ databases">
        <title>Draft genome sequence of Acholeplasmataceae bacterium strain Mahy22.</title>
        <authorList>
            <person name="Watanabe M."/>
            <person name="Kojima H."/>
            <person name="Fukui M."/>
        </authorList>
    </citation>
    <scope>NUCLEOTIDE SEQUENCE</scope>
    <source>
        <strain evidence="9">Mahy22</strain>
    </source>
</reference>
<dbReference type="Proteomes" id="UP000620133">
    <property type="component" value="Chromosome"/>
</dbReference>
<dbReference type="GO" id="GO:0006508">
    <property type="term" value="P:proteolysis"/>
    <property type="evidence" value="ECO:0007669"/>
    <property type="project" value="UniProtKB-KW"/>
</dbReference>
<dbReference type="SUPFAM" id="SSF101821">
    <property type="entry name" value="Aminopeptidase/glucanase lid domain"/>
    <property type="match status" value="1"/>
</dbReference>
<dbReference type="PIRSF" id="PIRSF001123">
    <property type="entry name" value="PepA_GA"/>
    <property type="match status" value="1"/>
</dbReference>
<dbReference type="PANTHER" id="PTHR32481:SF0">
    <property type="entry name" value="AMINOPEPTIDASE YPDE-RELATED"/>
    <property type="match status" value="1"/>
</dbReference>
<dbReference type="InterPro" id="IPR023367">
    <property type="entry name" value="Peptidase_M42_dom2"/>
</dbReference>
<dbReference type="SUPFAM" id="SSF53187">
    <property type="entry name" value="Zn-dependent exopeptidases"/>
    <property type="match status" value="1"/>
</dbReference>